<sequence>MLSPSFLFFPISERDRKASFCPRCYCIEPLLRDLHNNNIRLVSQYQRFRIIPFAQPSTSWVAVSVSFVSPFNLRYAESNGKTRILGYRFSFCLLFCLKQLILPILLDDDSLESNSS</sequence>
<organism evidence="1 2">
    <name type="scientific">Fusarium oxysporum f. sp. narcissi</name>
    <dbReference type="NCBI Taxonomy" id="451672"/>
    <lineage>
        <taxon>Eukaryota</taxon>
        <taxon>Fungi</taxon>
        <taxon>Dikarya</taxon>
        <taxon>Ascomycota</taxon>
        <taxon>Pezizomycotina</taxon>
        <taxon>Sordariomycetes</taxon>
        <taxon>Hypocreomycetidae</taxon>
        <taxon>Hypocreales</taxon>
        <taxon>Nectriaceae</taxon>
        <taxon>Fusarium</taxon>
        <taxon>Fusarium oxysporum species complex</taxon>
    </lineage>
</organism>
<dbReference type="EMBL" id="MQTW01000003">
    <property type="protein sequence ID" value="RYC96539.1"/>
    <property type="molecule type" value="Genomic_DNA"/>
</dbReference>
<evidence type="ECO:0000313" key="2">
    <source>
        <dbReference type="Proteomes" id="UP000290540"/>
    </source>
</evidence>
<proteinExistence type="predicted"/>
<accession>A0A4V1S2R6</accession>
<gene>
    <name evidence="1" type="ORF">BFJ63_vAg901</name>
</gene>
<dbReference type="AlphaFoldDB" id="A0A4V1S2R6"/>
<dbReference type="Proteomes" id="UP000290540">
    <property type="component" value="Unassembled WGS sequence"/>
</dbReference>
<evidence type="ECO:0000313" key="1">
    <source>
        <dbReference type="EMBL" id="RYC96539.1"/>
    </source>
</evidence>
<protein>
    <submittedName>
        <fullName evidence="1">Uncharacterized protein</fullName>
    </submittedName>
</protein>
<reference evidence="1 2" key="1">
    <citation type="submission" date="2016-12" db="EMBL/GenBank/DDBJ databases">
        <title>Draft genome sequence of Fusarium oxysporum causing rot on Narcissus.</title>
        <authorList>
            <person name="Armitage A.D."/>
            <person name="Taylor A."/>
            <person name="Clarkson J.P."/>
            <person name="Harrison R.J."/>
            <person name="Jackson A.C."/>
        </authorList>
    </citation>
    <scope>NUCLEOTIDE SEQUENCE [LARGE SCALE GENOMIC DNA]</scope>
    <source>
        <strain evidence="1 2">N139</strain>
    </source>
</reference>
<name>A0A4V1S2R6_FUSOX</name>
<comment type="caution">
    <text evidence="1">The sequence shown here is derived from an EMBL/GenBank/DDBJ whole genome shotgun (WGS) entry which is preliminary data.</text>
</comment>